<accession>A0A7W6REM3</accession>
<protein>
    <submittedName>
        <fullName evidence="3">Ribosome-binding protein aMBF1 (Putative translation factor)</fullName>
    </submittedName>
</protein>
<dbReference type="GO" id="GO:0003677">
    <property type="term" value="F:DNA binding"/>
    <property type="evidence" value="ECO:0007669"/>
    <property type="project" value="InterPro"/>
</dbReference>
<sequence>MLDLGRAGHRGAGRAVDDRGQVEQRVMYSHPQQGAGAEALKLRQEAGHWLKAAREAQGLSQRELARRIHLDYYTFISQVESGRGRVPPDRYAAWAEALNMDVVDFVKTMMSFYDPVTYGLLFESKSAKG</sequence>
<dbReference type="PROSITE" id="PS50943">
    <property type="entry name" value="HTH_CROC1"/>
    <property type="match status" value="1"/>
</dbReference>
<organism evidence="3 4">
    <name type="scientific">Roseospira visakhapatnamensis</name>
    <dbReference type="NCBI Taxonomy" id="390880"/>
    <lineage>
        <taxon>Bacteria</taxon>
        <taxon>Pseudomonadati</taxon>
        <taxon>Pseudomonadota</taxon>
        <taxon>Alphaproteobacteria</taxon>
        <taxon>Rhodospirillales</taxon>
        <taxon>Rhodospirillaceae</taxon>
        <taxon>Roseospira</taxon>
    </lineage>
</organism>
<dbReference type="InterPro" id="IPR001387">
    <property type="entry name" value="Cro/C1-type_HTH"/>
</dbReference>
<keyword evidence="4" id="KW-1185">Reference proteome</keyword>
<dbReference type="EMBL" id="JACIGK010000021">
    <property type="protein sequence ID" value="MBB4267068.1"/>
    <property type="molecule type" value="Genomic_DNA"/>
</dbReference>
<dbReference type="AlphaFoldDB" id="A0A7W6REM3"/>
<feature type="region of interest" description="Disordered" evidence="1">
    <location>
        <begin position="1"/>
        <end position="21"/>
    </location>
</feature>
<dbReference type="RefSeq" id="WP_246423107.1">
    <property type="nucleotide sequence ID" value="NZ_JACIGK010000021.1"/>
</dbReference>
<dbReference type="CDD" id="cd00093">
    <property type="entry name" value="HTH_XRE"/>
    <property type="match status" value="1"/>
</dbReference>
<name>A0A7W6REM3_9PROT</name>
<feature type="domain" description="HTH cro/C1-type" evidence="2">
    <location>
        <begin position="50"/>
        <end position="105"/>
    </location>
</feature>
<proteinExistence type="predicted"/>
<dbReference type="Gene3D" id="1.10.260.40">
    <property type="entry name" value="lambda repressor-like DNA-binding domains"/>
    <property type="match status" value="1"/>
</dbReference>
<evidence type="ECO:0000259" key="2">
    <source>
        <dbReference type="PROSITE" id="PS50943"/>
    </source>
</evidence>
<evidence type="ECO:0000313" key="3">
    <source>
        <dbReference type="EMBL" id="MBB4267068.1"/>
    </source>
</evidence>
<evidence type="ECO:0000313" key="4">
    <source>
        <dbReference type="Proteomes" id="UP000554286"/>
    </source>
</evidence>
<reference evidence="3 4" key="1">
    <citation type="submission" date="2020-08" db="EMBL/GenBank/DDBJ databases">
        <title>Genome sequencing of Purple Non-Sulfur Bacteria from various extreme environments.</title>
        <authorList>
            <person name="Mayer M."/>
        </authorList>
    </citation>
    <scope>NUCLEOTIDE SEQUENCE [LARGE SCALE GENOMIC DNA]</scope>
    <source>
        <strain evidence="3 4">JA131</strain>
    </source>
</reference>
<dbReference type="SMART" id="SM00530">
    <property type="entry name" value="HTH_XRE"/>
    <property type="match status" value="1"/>
</dbReference>
<comment type="caution">
    <text evidence="3">The sequence shown here is derived from an EMBL/GenBank/DDBJ whole genome shotgun (WGS) entry which is preliminary data.</text>
</comment>
<dbReference type="InterPro" id="IPR010982">
    <property type="entry name" value="Lambda_DNA-bd_dom_sf"/>
</dbReference>
<dbReference type="Pfam" id="PF01381">
    <property type="entry name" value="HTH_3"/>
    <property type="match status" value="1"/>
</dbReference>
<gene>
    <name evidence="3" type="ORF">GGD89_002709</name>
</gene>
<evidence type="ECO:0000256" key="1">
    <source>
        <dbReference type="SAM" id="MobiDB-lite"/>
    </source>
</evidence>
<dbReference type="SUPFAM" id="SSF47413">
    <property type="entry name" value="lambda repressor-like DNA-binding domains"/>
    <property type="match status" value="1"/>
</dbReference>
<dbReference type="Proteomes" id="UP000554286">
    <property type="component" value="Unassembled WGS sequence"/>
</dbReference>